<dbReference type="InterPro" id="IPR010432">
    <property type="entry name" value="RDD"/>
</dbReference>
<evidence type="ECO:0000256" key="6">
    <source>
        <dbReference type="SAM" id="Phobius"/>
    </source>
</evidence>
<dbReference type="STRING" id="1789224.BFG52_05920"/>
<dbReference type="Pfam" id="PF06271">
    <property type="entry name" value="RDD"/>
    <property type="match status" value="1"/>
</dbReference>
<dbReference type="InterPro" id="IPR051791">
    <property type="entry name" value="Pra-immunoreactive"/>
</dbReference>
<reference evidence="9 10" key="1">
    <citation type="submission" date="2016-08" db="EMBL/GenBank/DDBJ databases">
        <authorList>
            <person name="Seilhamer J.J."/>
        </authorList>
    </citation>
    <scope>NUCLEOTIDE SEQUENCE [LARGE SCALE GENOMIC DNA]</scope>
    <source>
        <strain evidence="9 10">BRTC-1</strain>
    </source>
</reference>
<evidence type="ECO:0000256" key="1">
    <source>
        <dbReference type="ARBA" id="ARBA00004651"/>
    </source>
</evidence>
<dbReference type="OrthoDB" id="8612316at2"/>
<keyword evidence="4 6" id="KW-1133">Transmembrane helix</keyword>
<evidence type="ECO:0000256" key="4">
    <source>
        <dbReference type="ARBA" id="ARBA00022989"/>
    </source>
</evidence>
<protein>
    <submittedName>
        <fullName evidence="9">RDD family protein</fullName>
    </submittedName>
</protein>
<dbReference type="PANTHER" id="PTHR36115:SF4">
    <property type="entry name" value="MEMBRANE PROTEIN"/>
    <property type="match status" value="1"/>
</dbReference>
<evidence type="ECO:0000259" key="7">
    <source>
        <dbReference type="Pfam" id="PF06271"/>
    </source>
</evidence>
<feature type="transmembrane region" description="Helical" evidence="6">
    <location>
        <begin position="220"/>
        <end position="242"/>
    </location>
</feature>
<dbReference type="InterPro" id="IPR025640">
    <property type="entry name" value="GYF_2"/>
</dbReference>
<dbReference type="AlphaFoldDB" id="A0A1B2M3Z9"/>
<dbReference type="KEGG" id="ala:BFG52_05920"/>
<dbReference type="RefSeq" id="WP_067559202.1">
    <property type="nucleotide sequence ID" value="NZ_CP016895.1"/>
</dbReference>
<dbReference type="PANTHER" id="PTHR36115">
    <property type="entry name" value="PROLINE-RICH ANTIGEN HOMOLOG-RELATED"/>
    <property type="match status" value="1"/>
</dbReference>
<keyword evidence="10" id="KW-1185">Reference proteome</keyword>
<feature type="domain" description="GYF" evidence="8">
    <location>
        <begin position="4"/>
        <end position="50"/>
    </location>
</feature>
<proteinExistence type="predicted"/>
<gene>
    <name evidence="9" type="ORF">BFG52_05920</name>
</gene>
<evidence type="ECO:0000256" key="3">
    <source>
        <dbReference type="ARBA" id="ARBA00022692"/>
    </source>
</evidence>
<dbReference type="Pfam" id="PF14237">
    <property type="entry name" value="GYF_2"/>
    <property type="match status" value="1"/>
</dbReference>
<evidence type="ECO:0000256" key="5">
    <source>
        <dbReference type="ARBA" id="ARBA00023136"/>
    </source>
</evidence>
<keyword evidence="2" id="KW-1003">Cell membrane</keyword>
<dbReference type="EMBL" id="CP016895">
    <property type="protein sequence ID" value="AOA59894.1"/>
    <property type="molecule type" value="Genomic_DNA"/>
</dbReference>
<evidence type="ECO:0000259" key="8">
    <source>
        <dbReference type="Pfam" id="PF14237"/>
    </source>
</evidence>
<accession>A0A1B2M3Z9</accession>
<comment type="subcellular location">
    <subcellularLocation>
        <location evidence="1">Cell membrane</location>
        <topology evidence="1">Multi-pass membrane protein</topology>
    </subcellularLocation>
</comment>
<keyword evidence="5 6" id="KW-0472">Membrane</keyword>
<feature type="transmembrane region" description="Helical" evidence="6">
    <location>
        <begin position="165"/>
        <end position="185"/>
    </location>
</feature>
<dbReference type="Proteomes" id="UP000093391">
    <property type="component" value="Chromosome"/>
</dbReference>
<feature type="domain" description="RDD" evidence="7">
    <location>
        <begin position="98"/>
        <end position="255"/>
    </location>
</feature>
<keyword evidence="3 6" id="KW-0812">Transmembrane</keyword>
<evidence type="ECO:0000313" key="10">
    <source>
        <dbReference type="Proteomes" id="UP000093391"/>
    </source>
</evidence>
<dbReference type="GO" id="GO:0005886">
    <property type="term" value="C:plasma membrane"/>
    <property type="evidence" value="ECO:0007669"/>
    <property type="project" value="UniProtKB-SubCell"/>
</dbReference>
<name>A0A1B2M3Z9_9GAMM</name>
<organism evidence="9 10">
    <name type="scientific">Acinetobacter larvae</name>
    <dbReference type="NCBI Taxonomy" id="1789224"/>
    <lineage>
        <taxon>Bacteria</taxon>
        <taxon>Pseudomonadati</taxon>
        <taxon>Pseudomonadota</taxon>
        <taxon>Gammaproteobacteria</taxon>
        <taxon>Moraxellales</taxon>
        <taxon>Moraxellaceae</taxon>
        <taxon>Acinetobacter</taxon>
    </lineage>
</organism>
<evidence type="ECO:0000313" key="9">
    <source>
        <dbReference type="EMBL" id="AOA59894.1"/>
    </source>
</evidence>
<sequence>MQIYLARNNQQAGPYSLEQINQMLANQQILLTDLAWHQGMKEWKALGELTQGKLVYQPAPEFLVAPPSKTTQTHSSTTATNNQQLGSAVTQQSKAQVLASVGARFAAKLIDLLLWIPAFSLPAFFLNAEQAQQLEKLQEQIPHITTAVQATEFRQSVYSLFPEQAWFAMFAYIIIMLLIQAFLLAKSGQSIGKKALKIKIVDAQSGGPVNLTRIFLLRSVVFMILSYILTPFVFIIDSLFIFTEKKQTLHDKLAKTKVIKQ</sequence>
<evidence type="ECO:0000256" key="2">
    <source>
        <dbReference type="ARBA" id="ARBA00022475"/>
    </source>
</evidence>